<name>A0ABS9DMV5_9ACTN</name>
<evidence type="ECO:0000313" key="1">
    <source>
        <dbReference type="EMBL" id="MCF3939924.1"/>
    </source>
</evidence>
<keyword evidence="2" id="KW-1185">Reference proteome</keyword>
<dbReference type="RefSeq" id="WP_235724650.1">
    <property type="nucleotide sequence ID" value="NZ_JAKGCU010000016.1"/>
</dbReference>
<reference evidence="1" key="1">
    <citation type="submission" date="2022-01" db="EMBL/GenBank/DDBJ databases">
        <title>Gordonia xiamenensis sp. nov., isolated from surface seawater in Xiamen.</title>
        <authorList>
            <person name="He Y.F."/>
        </authorList>
    </citation>
    <scope>NUCLEOTIDE SEQUENCE</scope>
    <source>
        <strain evidence="1">GW1C4-4</strain>
    </source>
</reference>
<comment type="caution">
    <text evidence="1">The sequence shown here is derived from an EMBL/GenBank/DDBJ whole genome shotgun (WGS) entry which is preliminary data.</text>
</comment>
<dbReference type="Proteomes" id="UP001108089">
    <property type="component" value="Unassembled WGS sequence"/>
</dbReference>
<dbReference type="EMBL" id="JAKGCU010000016">
    <property type="protein sequence ID" value="MCF3939924.1"/>
    <property type="molecule type" value="Genomic_DNA"/>
</dbReference>
<proteinExistence type="predicted"/>
<accession>A0ABS9DMV5</accession>
<protein>
    <submittedName>
        <fullName evidence="1">Uncharacterized protein</fullName>
    </submittedName>
</protein>
<sequence length="90" mass="10574">MSDLDVDAIEARATRDTDERFIAHARNDVLALVAQVRDLRRRVERHKHYAEGWQREAERAVKHGKFWAKERDEARAEVDRLIGMYGGEEQ</sequence>
<evidence type="ECO:0000313" key="2">
    <source>
        <dbReference type="Proteomes" id="UP001108089"/>
    </source>
</evidence>
<organism evidence="1 2">
    <name type="scientific">Gordonia tangerina</name>
    <dbReference type="NCBI Taxonomy" id="2911060"/>
    <lineage>
        <taxon>Bacteria</taxon>
        <taxon>Bacillati</taxon>
        <taxon>Actinomycetota</taxon>
        <taxon>Actinomycetes</taxon>
        <taxon>Mycobacteriales</taxon>
        <taxon>Gordoniaceae</taxon>
        <taxon>Gordonia</taxon>
    </lineage>
</organism>
<gene>
    <name evidence="1" type="ORF">L1892_16225</name>
</gene>